<evidence type="ECO:0000256" key="1">
    <source>
        <dbReference type="ARBA" id="ARBA00004651"/>
    </source>
</evidence>
<keyword evidence="6 7" id="KW-0472">Membrane</keyword>
<feature type="transmembrane region" description="Helical" evidence="7">
    <location>
        <begin position="444"/>
        <end position="466"/>
    </location>
</feature>
<evidence type="ECO:0000313" key="8">
    <source>
        <dbReference type="EMBL" id="OGK49010.1"/>
    </source>
</evidence>
<accession>A0A1F7J074</accession>
<dbReference type="Proteomes" id="UP000177141">
    <property type="component" value="Unassembled WGS sequence"/>
</dbReference>
<keyword evidence="4 7" id="KW-0812">Transmembrane</keyword>
<evidence type="ECO:0000313" key="9">
    <source>
        <dbReference type="Proteomes" id="UP000177141"/>
    </source>
</evidence>
<feature type="transmembrane region" description="Helical" evidence="7">
    <location>
        <begin position="21"/>
        <end position="42"/>
    </location>
</feature>
<feature type="transmembrane region" description="Helical" evidence="7">
    <location>
        <begin position="333"/>
        <end position="354"/>
    </location>
</feature>
<comment type="subcellular location">
    <subcellularLocation>
        <location evidence="1">Cell membrane</location>
        <topology evidence="1">Multi-pass membrane protein</topology>
    </subcellularLocation>
</comment>
<comment type="caution">
    <text evidence="8">The sequence shown here is derived from an EMBL/GenBank/DDBJ whole genome shotgun (WGS) entry which is preliminary data.</text>
</comment>
<feature type="transmembrane region" description="Helical" evidence="7">
    <location>
        <begin position="415"/>
        <end position="438"/>
    </location>
</feature>
<dbReference type="PANTHER" id="PTHR30250">
    <property type="entry name" value="PST FAMILY PREDICTED COLANIC ACID TRANSPORTER"/>
    <property type="match status" value="1"/>
</dbReference>
<feature type="transmembrane region" description="Helical" evidence="7">
    <location>
        <begin position="125"/>
        <end position="143"/>
    </location>
</feature>
<sequence length="481" mass="54137">MEDSHSEKNIKRSSLVSILSLFFQSGYSAALGLASNLILTIVLPPATFGIYILTLAAISFLNYTSDIGLAASLIQKKEITDDDVKTTFTVQQLLIIILITIAIMLTPFIRNFYGFPVEAVNLYKALLFSFFLSSLKTIPSIFLERKVQYQKIVLVQIIENTVFYIAVSLFALSGLGLTSFTYAVIIRAVIGTITMYSLSFWIPQIGISVKSLKKLLSFGVPFQTNTLLALVKDELVTLYLGKMLGLEALGYIGWAKRWAESPIRIISDNINRILFPVFSRIQQDKNRVGRIIQKIISYQSLLLVPIYAGMILLMNQVVYLIPKYSKWAPALPIFYLFCFSAILSTYSTPFINLFNALGKVRWSFKFMLYWTVMTWILVPLLTHFFGIYGFPLTLVFLSLTAVVIILLARRLVPFHFLLSVLPAFVAGLIMSAVVLIIIQFGISLLILLTSSLIGAVIYLSVLYIVFHINIVTEIRSLFTHE</sequence>
<feature type="transmembrane region" description="Helical" evidence="7">
    <location>
        <begin position="93"/>
        <end position="113"/>
    </location>
</feature>
<feature type="transmembrane region" description="Helical" evidence="7">
    <location>
        <begin position="48"/>
        <end position="73"/>
    </location>
</feature>
<dbReference type="AlphaFoldDB" id="A0A1F7J074"/>
<evidence type="ECO:0000256" key="3">
    <source>
        <dbReference type="ARBA" id="ARBA00022475"/>
    </source>
</evidence>
<evidence type="ECO:0000256" key="7">
    <source>
        <dbReference type="SAM" id="Phobius"/>
    </source>
</evidence>
<dbReference type="Pfam" id="PF13440">
    <property type="entry name" value="Polysacc_synt_3"/>
    <property type="match status" value="1"/>
</dbReference>
<name>A0A1F7J074_9BACT</name>
<dbReference type="PANTHER" id="PTHR30250:SF10">
    <property type="entry name" value="LIPOPOLYSACCHARIDE BIOSYNTHESIS PROTEIN WZXC"/>
    <property type="match status" value="1"/>
</dbReference>
<evidence type="ECO:0000256" key="6">
    <source>
        <dbReference type="ARBA" id="ARBA00023136"/>
    </source>
</evidence>
<evidence type="ECO:0000256" key="4">
    <source>
        <dbReference type="ARBA" id="ARBA00022692"/>
    </source>
</evidence>
<evidence type="ECO:0000256" key="5">
    <source>
        <dbReference type="ARBA" id="ARBA00022989"/>
    </source>
</evidence>
<reference evidence="8 9" key="1">
    <citation type="journal article" date="2016" name="Nat. Commun.">
        <title>Thousands of microbial genomes shed light on interconnected biogeochemical processes in an aquifer system.</title>
        <authorList>
            <person name="Anantharaman K."/>
            <person name="Brown C.T."/>
            <person name="Hug L.A."/>
            <person name="Sharon I."/>
            <person name="Castelle C.J."/>
            <person name="Probst A.J."/>
            <person name="Thomas B.C."/>
            <person name="Singh A."/>
            <person name="Wilkins M.J."/>
            <person name="Karaoz U."/>
            <person name="Brodie E.L."/>
            <person name="Williams K.H."/>
            <person name="Hubbard S.S."/>
            <person name="Banfield J.F."/>
        </authorList>
    </citation>
    <scope>NUCLEOTIDE SEQUENCE [LARGE SCALE GENOMIC DNA]</scope>
</reference>
<dbReference type="GO" id="GO:0005886">
    <property type="term" value="C:plasma membrane"/>
    <property type="evidence" value="ECO:0007669"/>
    <property type="project" value="UniProtKB-SubCell"/>
</dbReference>
<keyword evidence="5 7" id="KW-1133">Transmembrane helix</keyword>
<feature type="transmembrane region" description="Helical" evidence="7">
    <location>
        <begin position="152"/>
        <end position="174"/>
    </location>
</feature>
<feature type="transmembrane region" description="Helical" evidence="7">
    <location>
        <begin position="366"/>
        <end position="384"/>
    </location>
</feature>
<feature type="transmembrane region" description="Helical" evidence="7">
    <location>
        <begin position="180"/>
        <end position="202"/>
    </location>
</feature>
<feature type="transmembrane region" description="Helical" evidence="7">
    <location>
        <begin position="300"/>
        <end position="321"/>
    </location>
</feature>
<dbReference type="InterPro" id="IPR050833">
    <property type="entry name" value="Poly_Biosynth_Transport"/>
</dbReference>
<dbReference type="STRING" id="1802061.A3A93_00680"/>
<protein>
    <submittedName>
        <fullName evidence="8">Uncharacterized protein</fullName>
    </submittedName>
</protein>
<proteinExistence type="inferred from homology"/>
<dbReference type="EMBL" id="MGAL01000007">
    <property type="protein sequence ID" value="OGK49010.1"/>
    <property type="molecule type" value="Genomic_DNA"/>
</dbReference>
<gene>
    <name evidence="8" type="ORF">A3A93_00680</name>
</gene>
<evidence type="ECO:0000256" key="2">
    <source>
        <dbReference type="ARBA" id="ARBA00007430"/>
    </source>
</evidence>
<keyword evidence="3" id="KW-1003">Cell membrane</keyword>
<organism evidence="8 9">
    <name type="scientific">Candidatus Roizmanbacteria bacterium RIFCSPLOWO2_01_FULL_38_12</name>
    <dbReference type="NCBI Taxonomy" id="1802061"/>
    <lineage>
        <taxon>Bacteria</taxon>
        <taxon>Candidatus Roizmaniibacteriota</taxon>
    </lineage>
</organism>
<feature type="transmembrane region" description="Helical" evidence="7">
    <location>
        <begin position="390"/>
        <end position="408"/>
    </location>
</feature>
<comment type="similarity">
    <text evidence="2">Belongs to the polysaccharide synthase family.</text>
</comment>